<evidence type="ECO:0000313" key="1">
    <source>
        <dbReference type="EMBL" id="QOX89440.1"/>
    </source>
</evidence>
<accession>A0A7S7JMD7</accession>
<name>A0A7S7JMD7_9MOLU</name>
<gene>
    <name evidence="1" type="ORF">H7685_00680</name>
</gene>
<organism evidence="1">
    <name type="scientific">Candidatus Phytoplasma australasiaticum subsp. australasiaticum</name>
    <dbReference type="NCBI Taxonomy" id="2832407"/>
    <lineage>
        <taxon>Bacteria</taxon>
        <taxon>Bacillati</taxon>
        <taxon>Mycoplasmatota</taxon>
        <taxon>Mollicutes</taxon>
        <taxon>Acholeplasmatales</taxon>
        <taxon>Acholeplasmataceae</taxon>
        <taxon>Candidatus Phytoplasma</taxon>
        <taxon>16SrII (Peanut WB group)</taxon>
        <taxon>Candidatus Phytoplasma australasiaticum</taxon>
    </lineage>
</organism>
<sequence>MEKNFNEIRFTPSSFDLQPWHFLLLVQAKIKKLQKYMIGNLQQTQNSSAIVLLCGNIQKSKNPNIFMKIN</sequence>
<dbReference type="GO" id="GO:0016491">
    <property type="term" value="F:oxidoreductase activity"/>
    <property type="evidence" value="ECO:0007669"/>
    <property type="project" value="InterPro"/>
</dbReference>
<proteinExistence type="predicted"/>
<dbReference type="Gene3D" id="3.40.109.10">
    <property type="entry name" value="NADH Oxidase"/>
    <property type="match status" value="1"/>
</dbReference>
<dbReference type="AlphaFoldDB" id="A0A7S7JMD7"/>
<dbReference type="SUPFAM" id="SSF55469">
    <property type="entry name" value="FMN-dependent nitroreductase-like"/>
    <property type="match status" value="1"/>
</dbReference>
<dbReference type="EMBL" id="CP060385">
    <property type="protein sequence ID" value="QOX89440.1"/>
    <property type="molecule type" value="Genomic_DNA"/>
</dbReference>
<reference evidence="1" key="1">
    <citation type="submission" date="2020-08" db="EMBL/GenBank/DDBJ databases">
        <title>Phytoplasma sp. strain PR08 associated with Phyllody Disease of Parthenium hysterophorus.</title>
        <authorList>
            <person name="Kirdat K."/>
            <person name="Tiwarekar B."/>
            <person name="Yadav A."/>
        </authorList>
    </citation>
    <scope>NUCLEOTIDE SEQUENCE [LARGE SCALE GENOMIC DNA]</scope>
    <source>
        <strain evidence="1">PR08</strain>
    </source>
</reference>
<dbReference type="InterPro" id="IPR000415">
    <property type="entry name" value="Nitroreductase-like"/>
</dbReference>
<protein>
    <submittedName>
        <fullName evidence="1">Nitroreductase family protein</fullName>
    </submittedName>
</protein>